<name>A0A9D4B6B0_9SAUR</name>
<comment type="caution">
    <text evidence="1">The sequence shown here is derived from an EMBL/GenBank/DDBJ whole genome shotgun (WGS) entry which is preliminary data.</text>
</comment>
<evidence type="ECO:0000313" key="2">
    <source>
        <dbReference type="Proteomes" id="UP000827986"/>
    </source>
</evidence>
<accession>A0A9D4B6B0</accession>
<protein>
    <submittedName>
        <fullName evidence="1">Uncharacterized protein</fullName>
    </submittedName>
</protein>
<dbReference type="Proteomes" id="UP000827986">
    <property type="component" value="Unassembled WGS sequence"/>
</dbReference>
<keyword evidence="2" id="KW-1185">Reference proteome</keyword>
<reference evidence="1" key="1">
    <citation type="submission" date="2021-09" db="EMBL/GenBank/DDBJ databases">
        <title>The genome of Mauremys mutica provides insights into the evolution of semi-aquatic lifestyle.</title>
        <authorList>
            <person name="Gong S."/>
            <person name="Gao Y."/>
        </authorList>
    </citation>
    <scope>NUCLEOTIDE SEQUENCE</scope>
    <source>
        <strain evidence="1">MM-2020</strain>
        <tissue evidence="1">Muscle</tissue>
    </source>
</reference>
<sequence length="112" mass="12248">MCMQRLESTGNWSTQLHPDTAGHWAVGAPMKSKYHRAGAAPLGGCAVEVVTLTSYPIFPWRQRSKGMSYSNDNVAQRLCTGTILWGTLSINNGKTMTYSADYSLSPFPSSML</sequence>
<gene>
    <name evidence="1" type="ORF">KIL84_004430</name>
</gene>
<dbReference type="EMBL" id="JAHDVG010000466">
    <property type="protein sequence ID" value="KAH1182938.1"/>
    <property type="molecule type" value="Genomic_DNA"/>
</dbReference>
<evidence type="ECO:0000313" key="1">
    <source>
        <dbReference type="EMBL" id="KAH1182938.1"/>
    </source>
</evidence>
<organism evidence="1 2">
    <name type="scientific">Mauremys mutica</name>
    <name type="common">yellowpond turtle</name>
    <dbReference type="NCBI Taxonomy" id="74926"/>
    <lineage>
        <taxon>Eukaryota</taxon>
        <taxon>Metazoa</taxon>
        <taxon>Chordata</taxon>
        <taxon>Craniata</taxon>
        <taxon>Vertebrata</taxon>
        <taxon>Euteleostomi</taxon>
        <taxon>Archelosauria</taxon>
        <taxon>Testudinata</taxon>
        <taxon>Testudines</taxon>
        <taxon>Cryptodira</taxon>
        <taxon>Durocryptodira</taxon>
        <taxon>Testudinoidea</taxon>
        <taxon>Geoemydidae</taxon>
        <taxon>Geoemydinae</taxon>
        <taxon>Mauremys</taxon>
    </lineage>
</organism>
<dbReference type="AlphaFoldDB" id="A0A9D4B6B0"/>
<proteinExistence type="predicted"/>